<feature type="non-terminal residue" evidence="2">
    <location>
        <position position="1"/>
    </location>
</feature>
<dbReference type="PIR" id="S07937">
    <property type="entry name" value="S07937"/>
</dbReference>
<keyword evidence="1" id="KW-0812">Transmembrane</keyword>
<keyword evidence="2" id="KW-0934">Plastid</keyword>
<keyword evidence="2" id="KW-0150">Chloroplast</keyword>
<keyword evidence="1" id="KW-0472">Membrane</keyword>
<feature type="transmembrane region" description="Helical" evidence="1">
    <location>
        <begin position="16"/>
        <end position="36"/>
    </location>
</feature>
<dbReference type="AlphaFoldDB" id="Q32187"/>
<protein>
    <submittedName>
        <fullName evidence="2">Uncharacterized protein</fullName>
    </submittedName>
</protein>
<accession>Q32187</accession>
<proteinExistence type="predicted"/>
<dbReference type="EMBL" id="M16844">
    <property type="protein sequence ID" value="AAA84219.1"/>
    <property type="molecule type" value="Genomic_DNA"/>
</dbReference>
<evidence type="ECO:0000313" key="2">
    <source>
        <dbReference type="EMBL" id="AAA84219.1"/>
    </source>
</evidence>
<evidence type="ECO:0000256" key="1">
    <source>
        <dbReference type="SAM" id="Phobius"/>
    </source>
</evidence>
<keyword evidence="1" id="KW-1133">Transmembrane helix</keyword>
<geneLocation type="chloroplast" evidence="2"/>
<organism evidence="2">
    <name type="scientific">Euglena gracilis</name>
    <dbReference type="NCBI Taxonomy" id="3039"/>
    <lineage>
        <taxon>Eukaryota</taxon>
        <taxon>Discoba</taxon>
        <taxon>Euglenozoa</taxon>
        <taxon>Euglenida</taxon>
        <taxon>Spirocuta</taxon>
        <taxon>Euglenophyceae</taxon>
        <taxon>Euglenales</taxon>
        <taxon>Euglenaceae</taxon>
        <taxon>Euglena</taxon>
    </lineage>
</organism>
<sequence length="38" mass="4300">ALIFATLSAINAISHLLKFVFFIMTIIELINTIIFFSL</sequence>
<name>Q32187_EUGGR</name>
<reference evidence="2" key="1">
    <citation type="journal article" date="1985" name="Plant Mol. Biol.">
        <title>Location, nucleotide sequence and expression of the proton- translocating subunit gene of the E. gracilis chloroplast ATP synthase.</title>
        <authorList>
            <person name="Passavant C.W."/>
            <person name="Hallick R.B."/>
        </authorList>
    </citation>
    <scope>NUCLEOTIDE SEQUENCE</scope>
    <source>
        <strain evidence="2">Z Pringsheim</strain>
    </source>
</reference>